<sequence length="327" mass="35851">MRYRQTNHSVANRDQHARALIDANDFLSTNEQEEVIAFLSRSLRGSTQLLKVVTCLQAVLALVYTFLLCSGSLLIDVLIDLAATASLVQLGGQQQQDSQGQATPAATPTALSKAPLEALAALDAKQRDAQRKYVHDYMSHRTATGAGFRAGGVMAVLSAVVMLYSIALLWWSAWSCYEACRQLRVNVEDLTQTEPRDLSRRHLEECPSPAATAAKPRLTLRHLGQRVKADPAVAQRVAAALASMGSLFWLSALVHRQRATQSAYADLGLQPPSVLSLQKITNAALEYVLAVWQPLFHLGTGMLVRSMLGTRENLVALSKLKYRFDKV</sequence>
<evidence type="ECO:0000256" key="1">
    <source>
        <dbReference type="SAM" id="Phobius"/>
    </source>
</evidence>
<dbReference type="AlphaFoldDB" id="A0A836KZD2"/>
<comment type="caution">
    <text evidence="2">The sequence shown here is derived from an EMBL/GenBank/DDBJ whole genome shotgun (WGS) entry which is preliminary data.</text>
</comment>
<evidence type="ECO:0000313" key="2">
    <source>
        <dbReference type="EMBL" id="KAG5483488.1"/>
    </source>
</evidence>
<dbReference type="EMBL" id="JAFHKP010000013">
    <property type="protein sequence ID" value="KAG5483488.1"/>
    <property type="molecule type" value="Genomic_DNA"/>
</dbReference>
<dbReference type="OrthoDB" id="273180at2759"/>
<evidence type="ECO:0000313" key="3">
    <source>
        <dbReference type="Proteomes" id="UP000674179"/>
    </source>
</evidence>
<dbReference type="Proteomes" id="UP000674179">
    <property type="component" value="Chromosome 13"/>
</dbReference>
<gene>
    <name evidence="2" type="ORF">CUR178_07809</name>
</gene>
<dbReference type="KEGG" id="lenr:94174956"/>
<keyword evidence="1" id="KW-1133">Transmembrane helix</keyword>
<reference evidence="2 3" key="1">
    <citation type="submission" date="2021-02" db="EMBL/GenBank/DDBJ databases">
        <title>Leishmania (Mundinia) enrietti genome sequencing and assembly.</title>
        <authorList>
            <person name="Almutairi H."/>
            <person name="Gatherer D."/>
        </authorList>
    </citation>
    <scope>NUCLEOTIDE SEQUENCE [LARGE SCALE GENOMIC DNA]</scope>
    <source>
        <strain evidence="2">CUR178</strain>
    </source>
</reference>
<name>A0A836KZD2_LEIEN</name>
<dbReference type="RefSeq" id="XP_067694705.1">
    <property type="nucleotide sequence ID" value="XM_067839446.1"/>
</dbReference>
<keyword evidence="1" id="KW-0812">Transmembrane</keyword>
<accession>A0A836KZD2</accession>
<feature type="transmembrane region" description="Helical" evidence="1">
    <location>
        <begin position="148"/>
        <end position="171"/>
    </location>
</feature>
<proteinExistence type="predicted"/>
<keyword evidence="1" id="KW-0472">Membrane</keyword>
<organism evidence="2 3">
    <name type="scientific">Leishmania enriettii</name>
    <dbReference type="NCBI Taxonomy" id="5663"/>
    <lineage>
        <taxon>Eukaryota</taxon>
        <taxon>Discoba</taxon>
        <taxon>Euglenozoa</taxon>
        <taxon>Kinetoplastea</taxon>
        <taxon>Metakinetoplastina</taxon>
        <taxon>Trypanosomatida</taxon>
        <taxon>Trypanosomatidae</taxon>
        <taxon>Leishmaniinae</taxon>
        <taxon>Leishmania</taxon>
    </lineage>
</organism>
<feature type="transmembrane region" description="Helical" evidence="1">
    <location>
        <begin position="49"/>
        <end position="67"/>
    </location>
</feature>
<keyword evidence="3" id="KW-1185">Reference proteome</keyword>
<protein>
    <submittedName>
        <fullName evidence="2">Uncharacterized protein</fullName>
    </submittedName>
</protein>
<dbReference type="GeneID" id="94174956"/>